<name>A0A1A9ZM37_GLOPL</name>
<dbReference type="VEuPathDB" id="VectorBase:GPAI018877"/>
<reference evidence="1" key="2">
    <citation type="submission" date="2020-05" db="UniProtKB">
        <authorList>
            <consortium name="EnsemblMetazoa"/>
        </authorList>
    </citation>
    <scope>IDENTIFICATION</scope>
    <source>
        <strain evidence="1">IAEA</strain>
    </source>
</reference>
<reference evidence="2" key="1">
    <citation type="submission" date="2014-03" db="EMBL/GenBank/DDBJ databases">
        <authorList>
            <person name="Aksoy S."/>
            <person name="Warren W."/>
            <person name="Wilson R.K."/>
        </authorList>
    </citation>
    <scope>NUCLEOTIDE SEQUENCE [LARGE SCALE GENOMIC DNA]</scope>
    <source>
        <strain evidence="2">IAEA</strain>
    </source>
</reference>
<dbReference type="Proteomes" id="UP000092445">
    <property type="component" value="Unassembled WGS sequence"/>
</dbReference>
<accession>A0A1A9ZM37</accession>
<organism evidence="1 2">
    <name type="scientific">Glossina pallidipes</name>
    <name type="common">Tsetse fly</name>
    <dbReference type="NCBI Taxonomy" id="7398"/>
    <lineage>
        <taxon>Eukaryota</taxon>
        <taxon>Metazoa</taxon>
        <taxon>Ecdysozoa</taxon>
        <taxon>Arthropoda</taxon>
        <taxon>Hexapoda</taxon>
        <taxon>Insecta</taxon>
        <taxon>Pterygota</taxon>
        <taxon>Neoptera</taxon>
        <taxon>Endopterygota</taxon>
        <taxon>Diptera</taxon>
        <taxon>Brachycera</taxon>
        <taxon>Muscomorpha</taxon>
        <taxon>Hippoboscoidea</taxon>
        <taxon>Glossinidae</taxon>
        <taxon>Glossina</taxon>
    </lineage>
</organism>
<proteinExistence type="predicted"/>
<sequence>MKPIRSHSLNGLPLLKAFMYCFMKELGERKPVATLDLIIVFDTRKVGQVYNEILGEDVTRTSFKLNFSNHHYHVQSYDAKTIKQFLLWTKLWITFGKRSQGGLSLILQLLQSQSRRSRLLGLRLDEYIGSLSSVITSYAHIAIVPITYI</sequence>
<evidence type="ECO:0000313" key="1">
    <source>
        <dbReference type="EnsemblMetazoa" id="GPAI018877-PA"/>
    </source>
</evidence>
<keyword evidence="2" id="KW-1185">Reference proteome</keyword>
<dbReference type="EnsemblMetazoa" id="GPAI018877-RA">
    <property type="protein sequence ID" value="GPAI018877-PA"/>
    <property type="gene ID" value="GPAI018877"/>
</dbReference>
<dbReference type="AlphaFoldDB" id="A0A1A9ZM37"/>
<protein>
    <submittedName>
        <fullName evidence="1">Uncharacterized protein</fullName>
    </submittedName>
</protein>
<evidence type="ECO:0000313" key="2">
    <source>
        <dbReference type="Proteomes" id="UP000092445"/>
    </source>
</evidence>